<evidence type="ECO:0000256" key="7">
    <source>
        <dbReference type="SAM" id="Phobius"/>
    </source>
</evidence>
<dbReference type="Proteomes" id="UP000477911">
    <property type="component" value="Unassembled WGS sequence"/>
</dbReference>
<proteinExistence type="predicted"/>
<evidence type="ECO:0000256" key="3">
    <source>
        <dbReference type="ARBA" id="ARBA00022741"/>
    </source>
</evidence>
<feature type="domain" description="ABC transmembrane type-1" evidence="9">
    <location>
        <begin position="19"/>
        <end position="305"/>
    </location>
</feature>
<dbReference type="PANTHER" id="PTHR24221:SF654">
    <property type="entry name" value="ATP-BINDING CASSETTE SUB-FAMILY B MEMBER 6"/>
    <property type="match status" value="1"/>
</dbReference>
<dbReference type="Pfam" id="PF00005">
    <property type="entry name" value="ABC_tran"/>
    <property type="match status" value="1"/>
</dbReference>
<dbReference type="InterPro" id="IPR014223">
    <property type="entry name" value="ABC_CydC/D"/>
</dbReference>
<comment type="subcellular location">
    <subcellularLocation>
        <location evidence="1">Cell membrane</location>
        <topology evidence="1">Multi-pass membrane protein</topology>
    </subcellularLocation>
</comment>
<dbReference type="GO" id="GO:0016887">
    <property type="term" value="F:ATP hydrolysis activity"/>
    <property type="evidence" value="ECO:0007669"/>
    <property type="project" value="InterPro"/>
</dbReference>
<feature type="transmembrane region" description="Helical" evidence="7">
    <location>
        <begin position="54"/>
        <end position="71"/>
    </location>
</feature>
<feature type="transmembrane region" description="Helical" evidence="7">
    <location>
        <begin position="161"/>
        <end position="180"/>
    </location>
</feature>
<dbReference type="Gene3D" id="3.40.50.300">
    <property type="entry name" value="P-loop containing nucleotide triphosphate hydrolases"/>
    <property type="match status" value="1"/>
</dbReference>
<keyword evidence="11" id="KW-1185">Reference proteome</keyword>
<dbReference type="RefSeq" id="WP_160896340.1">
    <property type="nucleotide sequence ID" value="NZ_WUMU01000024.1"/>
</dbReference>
<keyword evidence="6 7" id="KW-0472">Membrane</keyword>
<evidence type="ECO:0000313" key="11">
    <source>
        <dbReference type="Proteomes" id="UP000477911"/>
    </source>
</evidence>
<evidence type="ECO:0000256" key="5">
    <source>
        <dbReference type="ARBA" id="ARBA00022989"/>
    </source>
</evidence>
<evidence type="ECO:0000313" key="10">
    <source>
        <dbReference type="EMBL" id="MXN20217.1"/>
    </source>
</evidence>
<dbReference type="InterPro" id="IPR003593">
    <property type="entry name" value="AAA+_ATPase"/>
</dbReference>
<keyword evidence="2 7" id="KW-0812">Transmembrane</keyword>
<evidence type="ECO:0000259" key="8">
    <source>
        <dbReference type="PROSITE" id="PS50893"/>
    </source>
</evidence>
<dbReference type="InterPro" id="IPR017871">
    <property type="entry name" value="ABC_transporter-like_CS"/>
</dbReference>
<dbReference type="GO" id="GO:0005524">
    <property type="term" value="F:ATP binding"/>
    <property type="evidence" value="ECO:0007669"/>
    <property type="project" value="UniProtKB-KW"/>
</dbReference>
<dbReference type="EMBL" id="WUMU01000024">
    <property type="protein sequence ID" value="MXN20217.1"/>
    <property type="molecule type" value="Genomic_DNA"/>
</dbReference>
<organism evidence="10 11">
    <name type="scientific">Pseudooceanicola albus</name>
    <dbReference type="NCBI Taxonomy" id="2692189"/>
    <lineage>
        <taxon>Bacteria</taxon>
        <taxon>Pseudomonadati</taxon>
        <taxon>Pseudomonadota</taxon>
        <taxon>Alphaproteobacteria</taxon>
        <taxon>Rhodobacterales</taxon>
        <taxon>Paracoccaceae</taxon>
        <taxon>Pseudooceanicola</taxon>
    </lineage>
</organism>
<dbReference type="GO" id="GO:0140359">
    <property type="term" value="F:ABC-type transporter activity"/>
    <property type="evidence" value="ECO:0007669"/>
    <property type="project" value="InterPro"/>
</dbReference>
<dbReference type="PROSITE" id="PS00211">
    <property type="entry name" value="ABC_TRANSPORTER_1"/>
    <property type="match status" value="1"/>
</dbReference>
<dbReference type="Gene3D" id="1.20.1560.10">
    <property type="entry name" value="ABC transporter type 1, transmembrane domain"/>
    <property type="match status" value="1"/>
</dbReference>
<dbReference type="InterPro" id="IPR011527">
    <property type="entry name" value="ABC1_TM_dom"/>
</dbReference>
<name>A0A6L7G9E1_9RHOB</name>
<dbReference type="GO" id="GO:0005886">
    <property type="term" value="C:plasma membrane"/>
    <property type="evidence" value="ECO:0007669"/>
    <property type="project" value="UniProtKB-SubCell"/>
</dbReference>
<feature type="transmembrane region" description="Helical" evidence="7">
    <location>
        <begin position="132"/>
        <end position="155"/>
    </location>
</feature>
<dbReference type="InterPro" id="IPR039421">
    <property type="entry name" value="Type_1_exporter"/>
</dbReference>
<dbReference type="AlphaFoldDB" id="A0A6L7G9E1"/>
<evidence type="ECO:0000259" key="9">
    <source>
        <dbReference type="PROSITE" id="PS50929"/>
    </source>
</evidence>
<protein>
    <submittedName>
        <fullName evidence="10">Thiol reductant ABC exporter subunit CydC</fullName>
    </submittedName>
</protein>
<dbReference type="SUPFAM" id="SSF52540">
    <property type="entry name" value="P-loop containing nucleoside triphosphate hydrolases"/>
    <property type="match status" value="1"/>
</dbReference>
<feature type="transmembrane region" description="Helical" evidence="7">
    <location>
        <begin position="20"/>
        <end position="48"/>
    </location>
</feature>
<evidence type="ECO:0000256" key="2">
    <source>
        <dbReference type="ARBA" id="ARBA00022692"/>
    </source>
</evidence>
<sequence length="549" mass="57932">MTEVRRLLRLCHPMRWKIALGVLLSVIVILSNVALMAVSGWFITAMALAGLGKMTLEFFTPAAGIRGLALLRSGARYLERLVSHDATLAVLARLRPWFYKKLVPLAPARLQGLRHGDLLARIRSDIDALDTFHLRILGPGLAALISSVIIVAAFALVSPGVAVMTALGLLLAGVAVPLLVRRATLGAGSALSSARAELQSGTGDLTRGFEELRVLNATGAQIDRLRALSLRLIAAQRRPAWAAAAGTALTNGVGQAMTLGAALILLPGAAAGEVSGPIFAMLVLGAMASVEAVSSLPGAFAAWDATLASARRIFALTDQTPAVSEPAMPETPRGNAVRFEDVHFAYDGGSPVLDGFDLTLQEGRCLALTGPTGAGKSTVLALLQRFHDPDRGFVSLGGTDLRRIADATLRQRIAVVEQQVQLFNATIAENLRLARPDADEDRLWQVLEQAQLAAEIRAMPEGLKTRLGELGTRLSGGQARRLGIARALLVDAPVLLLDEPTEGLDSATEAQVIAALATLIRGRTVLLVTHRPQALALADRQVVIGGARA</sequence>
<dbReference type="PANTHER" id="PTHR24221">
    <property type="entry name" value="ATP-BINDING CASSETTE SUB-FAMILY B"/>
    <property type="match status" value="1"/>
</dbReference>
<reference evidence="10 11" key="1">
    <citation type="submission" date="2019-12" db="EMBL/GenBank/DDBJ databases">
        <authorList>
            <person name="Li M."/>
        </authorList>
    </citation>
    <scope>NUCLEOTIDE SEQUENCE [LARGE SCALE GENOMIC DNA]</scope>
    <source>
        <strain evidence="10 11">GBMRC 2024</strain>
    </source>
</reference>
<keyword evidence="3" id="KW-0547">Nucleotide-binding</keyword>
<accession>A0A6L7G9E1</accession>
<dbReference type="PROSITE" id="PS50929">
    <property type="entry name" value="ABC_TM1F"/>
    <property type="match status" value="1"/>
</dbReference>
<evidence type="ECO:0000256" key="6">
    <source>
        <dbReference type="ARBA" id="ARBA00023136"/>
    </source>
</evidence>
<feature type="domain" description="ABC transporter" evidence="8">
    <location>
        <begin position="337"/>
        <end position="549"/>
    </location>
</feature>
<comment type="caution">
    <text evidence="10">The sequence shown here is derived from an EMBL/GenBank/DDBJ whole genome shotgun (WGS) entry which is preliminary data.</text>
</comment>
<dbReference type="NCBIfam" id="TIGR02868">
    <property type="entry name" value="CydC"/>
    <property type="match status" value="1"/>
</dbReference>
<dbReference type="InterPro" id="IPR036640">
    <property type="entry name" value="ABC1_TM_sf"/>
</dbReference>
<dbReference type="InterPro" id="IPR027417">
    <property type="entry name" value="P-loop_NTPase"/>
</dbReference>
<keyword evidence="4" id="KW-0067">ATP-binding</keyword>
<evidence type="ECO:0000256" key="4">
    <source>
        <dbReference type="ARBA" id="ARBA00022840"/>
    </source>
</evidence>
<dbReference type="GO" id="GO:0034775">
    <property type="term" value="P:glutathione transmembrane transport"/>
    <property type="evidence" value="ECO:0007669"/>
    <property type="project" value="InterPro"/>
</dbReference>
<dbReference type="CDD" id="cd18585">
    <property type="entry name" value="ABC_6TM_CydC"/>
    <property type="match status" value="1"/>
</dbReference>
<dbReference type="SUPFAM" id="SSF90123">
    <property type="entry name" value="ABC transporter transmembrane region"/>
    <property type="match status" value="1"/>
</dbReference>
<dbReference type="InterPro" id="IPR003439">
    <property type="entry name" value="ABC_transporter-like_ATP-bd"/>
</dbReference>
<evidence type="ECO:0000256" key="1">
    <source>
        <dbReference type="ARBA" id="ARBA00004651"/>
    </source>
</evidence>
<keyword evidence="5 7" id="KW-1133">Transmembrane helix</keyword>
<dbReference type="SMART" id="SM00382">
    <property type="entry name" value="AAA"/>
    <property type="match status" value="1"/>
</dbReference>
<dbReference type="PROSITE" id="PS50893">
    <property type="entry name" value="ABC_TRANSPORTER_2"/>
    <property type="match status" value="1"/>
</dbReference>
<dbReference type="GO" id="GO:0045454">
    <property type="term" value="P:cell redox homeostasis"/>
    <property type="evidence" value="ECO:0007669"/>
    <property type="project" value="InterPro"/>
</dbReference>
<gene>
    <name evidence="10" type="primary">cydC</name>
    <name evidence="10" type="ORF">GR170_20465</name>
</gene>